<proteinExistence type="predicted"/>
<evidence type="ECO:0000313" key="4">
    <source>
        <dbReference type="EMBL" id="PND34827.1"/>
    </source>
</evidence>
<dbReference type="Proteomes" id="UP000235994">
    <property type="component" value="Unassembled WGS sequence"/>
</dbReference>
<keyword evidence="2 4" id="KW-0503">Monooxygenase</keyword>
<dbReference type="GO" id="GO:0071949">
    <property type="term" value="F:FAD binding"/>
    <property type="evidence" value="ECO:0007669"/>
    <property type="project" value="InterPro"/>
</dbReference>
<keyword evidence="1" id="KW-0560">Oxidoreductase</keyword>
<evidence type="ECO:0000256" key="2">
    <source>
        <dbReference type="ARBA" id="ARBA00023033"/>
    </source>
</evidence>
<dbReference type="Gene3D" id="3.50.50.60">
    <property type="entry name" value="FAD/NAD(P)-binding domain"/>
    <property type="match status" value="1"/>
</dbReference>
<reference evidence="4 5" key="1">
    <citation type="submission" date="2018-01" db="EMBL/GenBank/DDBJ databases">
        <title>The draft genome of an aniline degradation strain ANB-1.</title>
        <authorList>
            <person name="Zhang L."/>
            <person name="Jiang J."/>
        </authorList>
    </citation>
    <scope>NUCLEOTIDE SEQUENCE [LARGE SCALE GENOMIC DNA]</scope>
    <source>
        <strain evidence="4 5">ANB-1</strain>
    </source>
</reference>
<dbReference type="SUPFAM" id="SSF51905">
    <property type="entry name" value="FAD/NAD(P)-binding domain"/>
    <property type="match status" value="1"/>
</dbReference>
<accession>A0A2N8KN05</accession>
<gene>
    <name evidence="4" type="ORF">C1I89_10820</name>
</gene>
<evidence type="ECO:0000259" key="3">
    <source>
        <dbReference type="Pfam" id="PF01494"/>
    </source>
</evidence>
<dbReference type="Gene3D" id="3.30.9.10">
    <property type="entry name" value="D-Amino Acid Oxidase, subunit A, domain 2"/>
    <property type="match status" value="1"/>
</dbReference>
<dbReference type="InterPro" id="IPR050493">
    <property type="entry name" value="FAD-dep_Monooxygenase_BioMet"/>
</dbReference>
<keyword evidence="5" id="KW-1185">Reference proteome</keyword>
<dbReference type="GO" id="GO:0004497">
    <property type="term" value="F:monooxygenase activity"/>
    <property type="evidence" value="ECO:0007669"/>
    <property type="project" value="UniProtKB-KW"/>
</dbReference>
<dbReference type="InterPro" id="IPR036188">
    <property type="entry name" value="FAD/NAD-bd_sf"/>
</dbReference>
<name>A0A2N8KN05_9BURK</name>
<dbReference type="PANTHER" id="PTHR13789">
    <property type="entry name" value="MONOOXYGENASE"/>
    <property type="match status" value="1"/>
</dbReference>
<dbReference type="PANTHER" id="PTHR13789:SF309">
    <property type="entry name" value="PUTATIVE (AFU_ORTHOLOGUE AFUA_6G14510)-RELATED"/>
    <property type="match status" value="1"/>
</dbReference>
<organism evidence="4 5">
    <name type="scientific">Achromobacter pulmonis</name>
    <dbReference type="NCBI Taxonomy" id="1389932"/>
    <lineage>
        <taxon>Bacteria</taxon>
        <taxon>Pseudomonadati</taxon>
        <taxon>Pseudomonadota</taxon>
        <taxon>Betaproteobacteria</taxon>
        <taxon>Burkholderiales</taxon>
        <taxon>Alcaligenaceae</taxon>
        <taxon>Achromobacter</taxon>
    </lineage>
</organism>
<dbReference type="AlphaFoldDB" id="A0A2N8KN05"/>
<feature type="domain" description="FAD-binding" evidence="3">
    <location>
        <begin position="2"/>
        <end position="305"/>
    </location>
</feature>
<comment type="caution">
    <text evidence="4">The sequence shown here is derived from an EMBL/GenBank/DDBJ whole genome shotgun (WGS) entry which is preliminary data.</text>
</comment>
<sequence length="383" mass="41388">MQAIISGGGIGGLAAAAALARRGWDVTVYESRPELRVSGSGIYLWSNGLAVLSEIGAYERAMRNAFLPEGIEQRDHAGQVLVPALLPPGLRVVAIARSELHAGLEAAARAAGARIVTGAEVVDAGTDGTLTFANGDRAKADLAIGCDGVWSPVRRALGLEQVHQRAEEGALRTIVQATQEELPAAARGKCIEIWNGTRRMLITPINAREIYLALTCREDDDSARDTRVLPCWREAFPEWAFLLDRIAHGSVLWNVYTVVRCKRWSAGHACVLGDAAHAQPPNLGQGGGMAMQNGLALAAYMERVRDRRDIPEALGAWEAATRPLTEECQRWSCLWGELANIPDEVRPRIVRGVFSEPWVLSKVTVASASAPIRATDWRPAAAR</sequence>
<dbReference type="InterPro" id="IPR002938">
    <property type="entry name" value="FAD-bd"/>
</dbReference>
<evidence type="ECO:0000313" key="5">
    <source>
        <dbReference type="Proteomes" id="UP000235994"/>
    </source>
</evidence>
<dbReference type="PRINTS" id="PR00420">
    <property type="entry name" value="RNGMNOXGNASE"/>
</dbReference>
<evidence type="ECO:0000256" key="1">
    <source>
        <dbReference type="ARBA" id="ARBA00023002"/>
    </source>
</evidence>
<dbReference type="EMBL" id="POQS01000002">
    <property type="protein sequence ID" value="PND34827.1"/>
    <property type="molecule type" value="Genomic_DNA"/>
</dbReference>
<dbReference type="Pfam" id="PF01494">
    <property type="entry name" value="FAD_binding_3"/>
    <property type="match status" value="1"/>
</dbReference>
<protein>
    <submittedName>
        <fullName evidence="4">Monooxygenase</fullName>
    </submittedName>
</protein>